<comment type="caution">
    <text evidence="9">The sequence shown here is derived from an EMBL/GenBank/DDBJ whole genome shotgun (WGS) entry which is preliminary data.</text>
</comment>
<dbReference type="GO" id="GO:0160148">
    <property type="term" value="F:tRNA pseudouridine(55) synthase activity"/>
    <property type="evidence" value="ECO:0007669"/>
    <property type="project" value="UniProtKB-EC"/>
</dbReference>
<keyword evidence="3 5" id="KW-0819">tRNA processing</keyword>
<comment type="similarity">
    <text evidence="2 5">Belongs to the pseudouridine synthase TruB family. Type 1 subfamily.</text>
</comment>
<keyword evidence="10" id="KW-1185">Reference proteome</keyword>
<dbReference type="NCBIfam" id="TIGR00431">
    <property type="entry name" value="TruB"/>
    <property type="match status" value="1"/>
</dbReference>
<dbReference type="AlphaFoldDB" id="A0A917FUZ5"/>
<dbReference type="InterPro" id="IPR014780">
    <property type="entry name" value="tRNA_psdUridine_synth_TruB"/>
</dbReference>
<dbReference type="SUPFAM" id="SSF55120">
    <property type="entry name" value="Pseudouridine synthase"/>
    <property type="match status" value="1"/>
</dbReference>
<dbReference type="Gene3D" id="3.30.2350.10">
    <property type="entry name" value="Pseudouridine synthase"/>
    <property type="match status" value="1"/>
</dbReference>
<evidence type="ECO:0000259" key="6">
    <source>
        <dbReference type="Pfam" id="PF01509"/>
    </source>
</evidence>
<dbReference type="GO" id="GO:0003723">
    <property type="term" value="F:RNA binding"/>
    <property type="evidence" value="ECO:0007669"/>
    <property type="project" value="InterPro"/>
</dbReference>
<dbReference type="SUPFAM" id="SSF88697">
    <property type="entry name" value="PUA domain-like"/>
    <property type="match status" value="1"/>
</dbReference>
<name>A0A917FUZ5_9NOCA</name>
<dbReference type="RefSeq" id="WP_229745943.1">
    <property type="nucleotide sequence ID" value="NZ_BMCU01000002.1"/>
</dbReference>
<dbReference type="Pfam" id="PF01509">
    <property type="entry name" value="TruB_N"/>
    <property type="match status" value="1"/>
</dbReference>
<evidence type="ECO:0000256" key="2">
    <source>
        <dbReference type="ARBA" id="ARBA00005642"/>
    </source>
</evidence>
<feature type="domain" description="tRNA pseudouridylate synthase B C-terminal" evidence="8">
    <location>
        <begin position="187"/>
        <end position="228"/>
    </location>
</feature>
<dbReference type="Pfam" id="PF16198">
    <property type="entry name" value="TruB_C_2"/>
    <property type="match status" value="1"/>
</dbReference>
<comment type="catalytic activity">
    <reaction evidence="1 5">
        <text>uridine(55) in tRNA = pseudouridine(55) in tRNA</text>
        <dbReference type="Rhea" id="RHEA:42532"/>
        <dbReference type="Rhea" id="RHEA-COMP:10101"/>
        <dbReference type="Rhea" id="RHEA-COMP:10102"/>
        <dbReference type="ChEBI" id="CHEBI:65314"/>
        <dbReference type="ChEBI" id="CHEBI:65315"/>
        <dbReference type="EC" id="5.4.99.25"/>
    </reaction>
</comment>
<dbReference type="Pfam" id="PF09142">
    <property type="entry name" value="TruB_C"/>
    <property type="match status" value="1"/>
</dbReference>
<reference evidence="9" key="1">
    <citation type="journal article" date="2014" name="Int. J. Syst. Evol. Microbiol.">
        <title>Complete genome sequence of Corynebacterium casei LMG S-19264T (=DSM 44701T), isolated from a smear-ripened cheese.</title>
        <authorList>
            <consortium name="US DOE Joint Genome Institute (JGI-PGF)"/>
            <person name="Walter F."/>
            <person name="Albersmeier A."/>
            <person name="Kalinowski J."/>
            <person name="Ruckert C."/>
        </authorList>
    </citation>
    <scope>NUCLEOTIDE SEQUENCE</scope>
    <source>
        <strain evidence="9">CCM 7905</strain>
    </source>
</reference>
<evidence type="ECO:0000256" key="3">
    <source>
        <dbReference type="ARBA" id="ARBA00022694"/>
    </source>
</evidence>
<feature type="domain" description="tRNA pseudouridine synthase II TruB subfamily 2 C-terminal" evidence="7">
    <location>
        <begin position="243"/>
        <end position="298"/>
    </location>
</feature>
<accession>A0A917FUZ5</accession>
<dbReference type="Proteomes" id="UP000654257">
    <property type="component" value="Unassembled WGS sequence"/>
</dbReference>
<evidence type="ECO:0000313" key="10">
    <source>
        <dbReference type="Proteomes" id="UP000654257"/>
    </source>
</evidence>
<dbReference type="Gene3D" id="2.30.130.10">
    <property type="entry name" value="PUA domain"/>
    <property type="match status" value="1"/>
</dbReference>
<dbReference type="EMBL" id="BMCU01000002">
    <property type="protein sequence ID" value="GGG07682.1"/>
    <property type="molecule type" value="Genomic_DNA"/>
</dbReference>
<proteinExistence type="inferred from homology"/>
<dbReference type="PANTHER" id="PTHR13767">
    <property type="entry name" value="TRNA-PSEUDOURIDINE SYNTHASE"/>
    <property type="match status" value="1"/>
</dbReference>
<dbReference type="HAMAP" id="MF_01080">
    <property type="entry name" value="TruB_bact"/>
    <property type="match status" value="1"/>
</dbReference>
<gene>
    <name evidence="5 9" type="primary">truB</name>
    <name evidence="9" type="ORF">GCM10007304_22150</name>
</gene>
<dbReference type="InterPro" id="IPR002501">
    <property type="entry name" value="PsdUridine_synth_N"/>
</dbReference>
<feature type="domain" description="Pseudouridine synthase II N-terminal" evidence="6">
    <location>
        <begin position="34"/>
        <end position="186"/>
    </location>
</feature>
<evidence type="ECO:0000256" key="4">
    <source>
        <dbReference type="ARBA" id="ARBA00023235"/>
    </source>
</evidence>
<organism evidence="9 10">
    <name type="scientific">Rhodococcoides trifolii</name>
    <dbReference type="NCBI Taxonomy" id="908250"/>
    <lineage>
        <taxon>Bacteria</taxon>
        <taxon>Bacillati</taxon>
        <taxon>Actinomycetota</taxon>
        <taxon>Actinomycetes</taxon>
        <taxon>Mycobacteriales</taxon>
        <taxon>Nocardiaceae</taxon>
        <taxon>Rhodococcoides</taxon>
    </lineage>
</organism>
<dbReference type="InterPro" id="IPR036974">
    <property type="entry name" value="PUA_sf"/>
</dbReference>
<evidence type="ECO:0000259" key="8">
    <source>
        <dbReference type="Pfam" id="PF16198"/>
    </source>
</evidence>
<dbReference type="InterPro" id="IPR015225">
    <property type="entry name" value="tRNA_psdUridine_synth_fam2_C"/>
</dbReference>
<evidence type="ECO:0000313" key="9">
    <source>
        <dbReference type="EMBL" id="GGG07682.1"/>
    </source>
</evidence>
<dbReference type="InterPro" id="IPR015947">
    <property type="entry name" value="PUA-like_sf"/>
</dbReference>
<reference evidence="9" key="2">
    <citation type="submission" date="2020-09" db="EMBL/GenBank/DDBJ databases">
        <authorList>
            <person name="Sun Q."/>
            <person name="Sedlacek I."/>
        </authorList>
    </citation>
    <scope>NUCLEOTIDE SEQUENCE</scope>
    <source>
        <strain evidence="9">CCM 7905</strain>
    </source>
</reference>
<dbReference type="InterPro" id="IPR020103">
    <property type="entry name" value="PsdUridine_synth_cat_dom_sf"/>
</dbReference>
<feature type="active site" description="Nucleophile" evidence="5">
    <location>
        <position position="49"/>
    </location>
</feature>
<evidence type="ECO:0000256" key="1">
    <source>
        <dbReference type="ARBA" id="ARBA00000385"/>
    </source>
</evidence>
<dbReference type="CDD" id="cd02573">
    <property type="entry name" value="PseudoU_synth_EcTruB"/>
    <property type="match status" value="1"/>
</dbReference>
<sequence length="304" mass="32083">MPHVKPPTGLVGAGLLIIDKSPGMTSHDVVSACRKLLKTRKIGHAGTLDPMATGVLVLGVERATKMLGLLALTTKAYTATIRLGSATTTDDAEGETLSTSDASGVADTDINTEMLRLTGDISQIPSSVSAIKVDGKRAHALVRDGETVVLEPRRVTVSRFELTSVRRGGGVVDLEVEVDCTSGTYVRALARDLGDALGVGGHLTVLRRTRVGPFTLEHARTLTELETAPAVSLDIDAAAKTAYEHRGVSAEEAESISQGRWLDPIGMKGIYAAIDPDGNTIALLQERGKRASTVMVVRPATLRD</sequence>
<comment type="function">
    <text evidence="5">Responsible for synthesis of pseudouridine from uracil-55 in the psi GC loop of transfer RNAs.</text>
</comment>
<evidence type="ECO:0000259" key="7">
    <source>
        <dbReference type="Pfam" id="PF09142"/>
    </source>
</evidence>
<dbReference type="InterPro" id="IPR032819">
    <property type="entry name" value="TruB_C"/>
</dbReference>
<keyword evidence="4 5" id="KW-0413">Isomerase</keyword>
<evidence type="ECO:0000256" key="5">
    <source>
        <dbReference type="HAMAP-Rule" id="MF_01080"/>
    </source>
</evidence>
<dbReference type="PANTHER" id="PTHR13767:SF2">
    <property type="entry name" value="PSEUDOURIDYLATE SYNTHASE TRUB1"/>
    <property type="match status" value="1"/>
</dbReference>
<dbReference type="GO" id="GO:0031119">
    <property type="term" value="P:tRNA pseudouridine synthesis"/>
    <property type="evidence" value="ECO:0007669"/>
    <property type="project" value="UniProtKB-UniRule"/>
</dbReference>
<protein>
    <recommendedName>
        <fullName evidence="5">tRNA pseudouridine synthase B</fullName>
        <ecNumber evidence="5">5.4.99.25</ecNumber>
    </recommendedName>
    <alternativeName>
        <fullName evidence="5">tRNA pseudouridine(55) synthase</fullName>
        <shortName evidence="5">Psi55 synthase</shortName>
    </alternativeName>
    <alternativeName>
        <fullName evidence="5">tRNA pseudouridylate synthase</fullName>
    </alternativeName>
    <alternativeName>
        <fullName evidence="5">tRNA-uridine isomerase</fullName>
    </alternativeName>
</protein>
<dbReference type="GO" id="GO:1990481">
    <property type="term" value="P:mRNA pseudouridine synthesis"/>
    <property type="evidence" value="ECO:0007669"/>
    <property type="project" value="TreeGrafter"/>
</dbReference>
<dbReference type="EC" id="5.4.99.25" evidence="5"/>